<evidence type="ECO:0000256" key="2">
    <source>
        <dbReference type="SAM" id="SignalP"/>
    </source>
</evidence>
<dbReference type="Proteomes" id="UP001620645">
    <property type="component" value="Unassembled WGS sequence"/>
</dbReference>
<proteinExistence type="predicted"/>
<evidence type="ECO:0000313" key="3">
    <source>
        <dbReference type="EMBL" id="KAL3068253.1"/>
    </source>
</evidence>
<gene>
    <name evidence="3" type="ORF">niasHS_016221</name>
</gene>
<feature type="region of interest" description="Disordered" evidence="1">
    <location>
        <begin position="23"/>
        <end position="89"/>
    </location>
</feature>
<dbReference type="EMBL" id="JBICCN010000448">
    <property type="protein sequence ID" value="KAL3068253.1"/>
    <property type="molecule type" value="Genomic_DNA"/>
</dbReference>
<protein>
    <submittedName>
        <fullName evidence="3">Uncharacterized protein</fullName>
    </submittedName>
</protein>
<name>A0ABD2I543_HETSC</name>
<reference evidence="3 4" key="1">
    <citation type="submission" date="2024-10" db="EMBL/GenBank/DDBJ databases">
        <authorList>
            <person name="Kim D."/>
        </authorList>
    </citation>
    <scope>NUCLEOTIDE SEQUENCE [LARGE SCALE GENOMIC DNA]</scope>
    <source>
        <strain evidence="3">Taebaek</strain>
    </source>
</reference>
<evidence type="ECO:0000256" key="1">
    <source>
        <dbReference type="SAM" id="MobiDB-lite"/>
    </source>
</evidence>
<feature type="compositionally biased region" description="Basic and acidic residues" evidence="1">
    <location>
        <begin position="57"/>
        <end position="68"/>
    </location>
</feature>
<evidence type="ECO:0000313" key="4">
    <source>
        <dbReference type="Proteomes" id="UP001620645"/>
    </source>
</evidence>
<feature type="compositionally biased region" description="Basic and acidic residues" evidence="1">
    <location>
        <begin position="23"/>
        <end position="32"/>
    </location>
</feature>
<organism evidence="3 4">
    <name type="scientific">Heterodera schachtii</name>
    <name type="common">Sugarbeet cyst nematode worm</name>
    <name type="synonym">Tylenchus schachtii</name>
    <dbReference type="NCBI Taxonomy" id="97005"/>
    <lineage>
        <taxon>Eukaryota</taxon>
        <taxon>Metazoa</taxon>
        <taxon>Ecdysozoa</taxon>
        <taxon>Nematoda</taxon>
        <taxon>Chromadorea</taxon>
        <taxon>Rhabditida</taxon>
        <taxon>Tylenchina</taxon>
        <taxon>Tylenchomorpha</taxon>
        <taxon>Tylenchoidea</taxon>
        <taxon>Heteroderidae</taxon>
        <taxon>Heteroderinae</taxon>
        <taxon>Heterodera</taxon>
    </lineage>
</organism>
<accession>A0ABD2I543</accession>
<dbReference type="AlphaFoldDB" id="A0ABD2I543"/>
<feature type="signal peptide" evidence="2">
    <location>
        <begin position="1"/>
        <end position="19"/>
    </location>
</feature>
<keyword evidence="2" id="KW-0732">Signal</keyword>
<keyword evidence="4" id="KW-1185">Reference proteome</keyword>
<feature type="chain" id="PRO_5044742627" evidence="2">
    <location>
        <begin position="20"/>
        <end position="156"/>
    </location>
</feature>
<sequence>MKFTILALLCLALVHIGISGKYDKSDEHDGKYGARPPPGGYPRDNNNYGGNHGISGKYDKSDDHDGKYGARPPASGGYPHDNNNYGGGNHYGGGGNHYGGGGSSYDKYRPKEQSTYWSSCGSLLATARSLGCRCGTYKTSETCGFLYLGRRYLCYC</sequence>
<comment type="caution">
    <text evidence="3">The sequence shown here is derived from an EMBL/GenBank/DDBJ whole genome shotgun (WGS) entry which is preliminary data.</text>
</comment>